<feature type="signal peptide" evidence="13">
    <location>
        <begin position="1"/>
        <end position="31"/>
    </location>
</feature>
<accession>A0A9X1ZNQ0</accession>
<keyword evidence="17" id="KW-1185">Reference proteome</keyword>
<protein>
    <submittedName>
        <fullName evidence="16">TonB-dependent receptor</fullName>
    </submittedName>
</protein>
<proteinExistence type="inferred from homology"/>
<keyword evidence="4" id="KW-0410">Iron transport</keyword>
<evidence type="ECO:0000259" key="15">
    <source>
        <dbReference type="Pfam" id="PF07715"/>
    </source>
</evidence>
<evidence type="ECO:0000256" key="8">
    <source>
        <dbReference type="ARBA" id="ARBA00023077"/>
    </source>
</evidence>
<dbReference type="Pfam" id="PF00593">
    <property type="entry name" value="TonB_dep_Rec_b-barrel"/>
    <property type="match status" value="1"/>
</dbReference>
<dbReference type="GO" id="GO:0006826">
    <property type="term" value="P:iron ion transport"/>
    <property type="evidence" value="ECO:0007669"/>
    <property type="project" value="UniProtKB-KW"/>
</dbReference>
<keyword evidence="6" id="KW-0408">Iron</keyword>
<keyword evidence="16" id="KW-0675">Receptor</keyword>
<dbReference type="GO" id="GO:0009279">
    <property type="term" value="C:cell outer membrane"/>
    <property type="evidence" value="ECO:0007669"/>
    <property type="project" value="UniProtKB-SubCell"/>
</dbReference>
<dbReference type="Gene3D" id="2.40.170.20">
    <property type="entry name" value="TonB-dependent receptor, beta-barrel domain"/>
    <property type="match status" value="1"/>
</dbReference>
<comment type="caution">
    <text evidence="16">The sequence shown here is derived from an EMBL/GenBank/DDBJ whole genome shotgun (WGS) entry which is preliminary data.</text>
</comment>
<dbReference type="PANTHER" id="PTHR32552">
    <property type="entry name" value="FERRICHROME IRON RECEPTOR-RELATED"/>
    <property type="match status" value="1"/>
</dbReference>
<evidence type="ECO:0000256" key="6">
    <source>
        <dbReference type="ARBA" id="ARBA00023004"/>
    </source>
</evidence>
<dbReference type="InterPro" id="IPR039426">
    <property type="entry name" value="TonB-dep_rcpt-like"/>
</dbReference>
<dbReference type="InterPro" id="IPR036942">
    <property type="entry name" value="Beta-barrel_TonB_sf"/>
</dbReference>
<evidence type="ECO:0000256" key="11">
    <source>
        <dbReference type="PROSITE-ProRule" id="PRU01360"/>
    </source>
</evidence>
<evidence type="ECO:0000256" key="13">
    <source>
        <dbReference type="SAM" id="SignalP"/>
    </source>
</evidence>
<dbReference type="InterPro" id="IPR012910">
    <property type="entry name" value="Plug_dom"/>
</dbReference>
<keyword evidence="5 11" id="KW-0812">Transmembrane</keyword>
<dbReference type="PANTHER" id="PTHR32552:SF81">
    <property type="entry name" value="TONB-DEPENDENT OUTER MEMBRANE RECEPTOR"/>
    <property type="match status" value="1"/>
</dbReference>
<keyword evidence="7" id="KW-0406">Ion transport</keyword>
<dbReference type="AlphaFoldDB" id="A0A9X1ZNQ0"/>
<keyword evidence="8 12" id="KW-0798">TonB box</keyword>
<evidence type="ECO:0000256" key="2">
    <source>
        <dbReference type="ARBA" id="ARBA00022448"/>
    </source>
</evidence>
<dbReference type="SUPFAM" id="SSF56935">
    <property type="entry name" value="Porins"/>
    <property type="match status" value="1"/>
</dbReference>
<evidence type="ECO:0000256" key="7">
    <source>
        <dbReference type="ARBA" id="ARBA00023065"/>
    </source>
</evidence>
<evidence type="ECO:0000256" key="5">
    <source>
        <dbReference type="ARBA" id="ARBA00022692"/>
    </source>
</evidence>
<evidence type="ECO:0000256" key="12">
    <source>
        <dbReference type="RuleBase" id="RU003357"/>
    </source>
</evidence>
<feature type="domain" description="TonB-dependent receptor plug" evidence="15">
    <location>
        <begin position="61"/>
        <end position="166"/>
    </location>
</feature>
<evidence type="ECO:0000313" key="17">
    <source>
        <dbReference type="Proteomes" id="UP001139333"/>
    </source>
</evidence>
<evidence type="ECO:0000256" key="4">
    <source>
        <dbReference type="ARBA" id="ARBA00022496"/>
    </source>
</evidence>
<keyword evidence="10 11" id="KW-0998">Cell outer membrane</keyword>
<dbReference type="Proteomes" id="UP001139333">
    <property type="component" value="Unassembled WGS sequence"/>
</dbReference>
<keyword evidence="9 11" id="KW-0472">Membrane</keyword>
<evidence type="ECO:0000256" key="9">
    <source>
        <dbReference type="ARBA" id="ARBA00023136"/>
    </source>
</evidence>
<evidence type="ECO:0000313" key="16">
    <source>
        <dbReference type="EMBL" id="MCL1144297.1"/>
    </source>
</evidence>
<dbReference type="Pfam" id="PF07715">
    <property type="entry name" value="Plug"/>
    <property type="match status" value="1"/>
</dbReference>
<keyword evidence="3 11" id="KW-1134">Transmembrane beta strand</keyword>
<name>A0A9X1ZNQ0_9GAMM</name>
<dbReference type="PROSITE" id="PS52016">
    <property type="entry name" value="TONB_DEPENDENT_REC_3"/>
    <property type="match status" value="1"/>
</dbReference>
<keyword evidence="2 11" id="KW-0813">Transport</keyword>
<keyword evidence="13" id="KW-0732">Signal</keyword>
<evidence type="ECO:0000256" key="10">
    <source>
        <dbReference type="ARBA" id="ARBA00023237"/>
    </source>
</evidence>
<gene>
    <name evidence="16" type="ORF">L2672_16600</name>
</gene>
<evidence type="ECO:0000256" key="1">
    <source>
        <dbReference type="ARBA" id="ARBA00004571"/>
    </source>
</evidence>
<dbReference type="RefSeq" id="WP_248996966.1">
    <property type="nucleotide sequence ID" value="NZ_JAKIKP010000018.1"/>
</dbReference>
<organism evidence="16 17">
    <name type="scientific">Shewanella gaetbuli</name>
    <dbReference type="NCBI Taxonomy" id="220752"/>
    <lineage>
        <taxon>Bacteria</taxon>
        <taxon>Pseudomonadati</taxon>
        <taxon>Pseudomonadota</taxon>
        <taxon>Gammaproteobacteria</taxon>
        <taxon>Alteromonadales</taxon>
        <taxon>Shewanellaceae</taxon>
        <taxon>Shewanella</taxon>
    </lineage>
</organism>
<reference evidence="16" key="1">
    <citation type="submission" date="2022-01" db="EMBL/GenBank/DDBJ databases">
        <title>Whole genome-based taxonomy of the Shewanellaceae.</title>
        <authorList>
            <person name="Martin-Rodriguez A.J."/>
        </authorList>
    </citation>
    <scope>NUCLEOTIDE SEQUENCE</scope>
    <source>
        <strain evidence="16">DSM 16422</strain>
    </source>
</reference>
<comment type="similarity">
    <text evidence="11 12">Belongs to the TonB-dependent receptor family.</text>
</comment>
<comment type="subcellular location">
    <subcellularLocation>
        <location evidence="1 11">Cell outer membrane</location>
        <topology evidence="1 11">Multi-pass membrane protein</topology>
    </subcellularLocation>
</comment>
<feature type="chain" id="PRO_5040784243" evidence="13">
    <location>
        <begin position="32"/>
        <end position="735"/>
    </location>
</feature>
<feature type="domain" description="TonB-dependent receptor-like beta-barrel" evidence="14">
    <location>
        <begin position="255"/>
        <end position="692"/>
    </location>
</feature>
<evidence type="ECO:0000259" key="14">
    <source>
        <dbReference type="Pfam" id="PF00593"/>
    </source>
</evidence>
<dbReference type="EMBL" id="JAKIKP010000018">
    <property type="protein sequence ID" value="MCL1144297.1"/>
    <property type="molecule type" value="Genomic_DNA"/>
</dbReference>
<dbReference type="InterPro" id="IPR000531">
    <property type="entry name" value="Beta-barrel_TonB"/>
</dbReference>
<evidence type="ECO:0000256" key="3">
    <source>
        <dbReference type="ARBA" id="ARBA00022452"/>
    </source>
</evidence>
<sequence length="735" mass="82950">MYSLKSNQSIFSSSTIALAISSVLYASSASAANELVTTETPETEKMEVIVVNADFSNISLDKMPSSVTVIDAQQIEDEGAQHFEDILNGIANFNWSGGSSRPKYFQIRGVGEQEQYQGAPNSSVGFIVDDIDLSGLGMVSSMYDMQQVEVLRGPQGTQYGANALAGLIYLKSNDPTDTFEHGLEASLGDDDLQSFAGFSSGPITDSGKLLYRVSLEKHNQNGFRNNTYLGRDDTNKRDEFTARAKLRWYATDDLQADLTLLHANYDNGYDVWTLDNNGFDTLTDQPGVDNQKTTGAGLKFTYTGAENFVLTSLTSFAQTDHEHAYDGDWANPEYWEGKTCNEYDEDWNVIGSEPCVYDYIWDKEGQRKTVSQEFRFSSTQASKLFNDTTEWLVGVYALNLREDNDLYSEYNTWPDEVLQSEYEATNYAIFGQLDSQLGNDYLLSTGIRFERRDSEYSDSNGDYFKPSESMWGGHIALSKTINTDHNAYVKVARGYKAGGFNMTLPPELSDKKEFDTETLYNYEFGIKSSWLNGNVDSNFALFYMDRQDQQVAASIQDPVNPQRFLLFTENAGSSSNYGAELDANWYATENIQVYGSLGWLETEYGEYTYNDKYGNPVDLSGRELAHSPNFTYSLGMTYFADSGWFVNVNANGKSDFYYSDSNESKSEPYTLVNARVGYETQTWSAYIWGRNVLDEKYGVRGFYFGNEPDLDWADKQYIRYGDPRQVGITFDYKFM</sequence>